<dbReference type="InterPro" id="IPR036111">
    <property type="entry name" value="Mal/L-sulfo/L-lacto_DH-like_sf"/>
</dbReference>
<evidence type="ECO:0000313" key="2">
    <source>
        <dbReference type="EMBL" id="SMD10036.1"/>
    </source>
</evidence>
<dbReference type="STRING" id="475255.SAMN04488101_11323"/>
<dbReference type="Gene3D" id="3.30.1370.60">
    <property type="entry name" value="Hypothetical oxidoreductase yiak, domain 2"/>
    <property type="match status" value="1"/>
</dbReference>
<dbReference type="InterPro" id="IPR043144">
    <property type="entry name" value="Mal/L-sulf/L-lact_DH-like_ah"/>
</dbReference>
<dbReference type="SUPFAM" id="SSF89733">
    <property type="entry name" value="L-sulfolactate dehydrogenase-like"/>
    <property type="match status" value="1"/>
</dbReference>
<protein>
    <submittedName>
        <fullName evidence="2">3-dehydro-L-gulonate 2-dehydrogenase</fullName>
    </submittedName>
</protein>
<accession>A0A1W2EL66</accession>
<dbReference type="PANTHER" id="PTHR11091:SF3">
    <property type="entry name" value="2,3-DIKETO-L-GULONATE REDUCTASE"/>
    <property type="match status" value="1"/>
</dbReference>
<evidence type="ECO:0000313" key="3">
    <source>
        <dbReference type="Proteomes" id="UP000192678"/>
    </source>
</evidence>
<dbReference type="InterPro" id="IPR003767">
    <property type="entry name" value="Malate/L-lactate_DH-like"/>
</dbReference>
<dbReference type="EMBL" id="FWYB01000013">
    <property type="protein sequence ID" value="SMD10036.1"/>
    <property type="molecule type" value="Genomic_DNA"/>
</dbReference>
<organism evidence="2 3">
    <name type="scientific">Pedobacter nyackensis</name>
    <dbReference type="NCBI Taxonomy" id="475255"/>
    <lineage>
        <taxon>Bacteria</taxon>
        <taxon>Pseudomonadati</taxon>
        <taxon>Bacteroidota</taxon>
        <taxon>Sphingobacteriia</taxon>
        <taxon>Sphingobacteriales</taxon>
        <taxon>Sphingobacteriaceae</taxon>
        <taxon>Pedobacter</taxon>
    </lineage>
</organism>
<sequence>MRIPFEELKDEFKRILLKLSFPDSTAETCATIFAINSRDGVYSHGLNRFPVFVRYVQQGLVQPKALPELLEKNGAIERWNGNFAPGMSNATHGMNRAIELSKENGIGCAVIKNTNHWMRGGTYGWQAADEGCIGICFTNATANMPAWGGQAPVLGNNPMVIAIPREGGHIVLDMAMSQFSYGKMQEYELKNESLPFPGGYDENGNLSTNPSLIRKSKRALPIGYWKGSGLALMLDLLVVALSGGNSTGKISANADETGVSQCFICIRQPHMHEELINQVIAYTKSASAVKPGEYVSYPGERTLRTRLENEKMGIPVNEVIWMQVKTMFT</sequence>
<dbReference type="OrthoDB" id="9769447at2"/>
<dbReference type="GO" id="GO:0016491">
    <property type="term" value="F:oxidoreductase activity"/>
    <property type="evidence" value="ECO:0007669"/>
    <property type="project" value="UniProtKB-KW"/>
</dbReference>
<evidence type="ECO:0000256" key="1">
    <source>
        <dbReference type="ARBA" id="ARBA00023002"/>
    </source>
</evidence>
<dbReference type="AlphaFoldDB" id="A0A1W2EL66"/>
<proteinExistence type="predicted"/>
<name>A0A1W2EL66_9SPHI</name>
<dbReference type="RefSeq" id="WP_084291172.1">
    <property type="nucleotide sequence ID" value="NZ_FWYB01000013.1"/>
</dbReference>
<keyword evidence="3" id="KW-1185">Reference proteome</keyword>
<dbReference type="InterPro" id="IPR043143">
    <property type="entry name" value="Mal/L-sulf/L-lact_DH-like_NADP"/>
</dbReference>
<reference evidence="2 3" key="1">
    <citation type="submission" date="2017-04" db="EMBL/GenBank/DDBJ databases">
        <authorList>
            <person name="Afonso C.L."/>
            <person name="Miller P.J."/>
            <person name="Scott M.A."/>
            <person name="Spackman E."/>
            <person name="Goraichik I."/>
            <person name="Dimitrov K.M."/>
            <person name="Suarez D.L."/>
            <person name="Swayne D.E."/>
        </authorList>
    </citation>
    <scope>NUCLEOTIDE SEQUENCE [LARGE SCALE GENOMIC DNA]</scope>
    <source>
        <strain evidence="2 3">DSM 19625</strain>
    </source>
</reference>
<dbReference type="PANTHER" id="PTHR11091">
    <property type="entry name" value="OXIDOREDUCTASE-RELATED"/>
    <property type="match status" value="1"/>
</dbReference>
<dbReference type="Gene3D" id="1.10.1530.10">
    <property type="match status" value="1"/>
</dbReference>
<gene>
    <name evidence="2" type="ORF">SAMN04488101_11323</name>
</gene>
<dbReference type="Pfam" id="PF02615">
    <property type="entry name" value="Ldh_2"/>
    <property type="match status" value="1"/>
</dbReference>
<dbReference type="Proteomes" id="UP000192678">
    <property type="component" value="Unassembled WGS sequence"/>
</dbReference>
<keyword evidence="1" id="KW-0560">Oxidoreductase</keyword>
<dbReference type="NCBIfam" id="NF009750">
    <property type="entry name" value="PRK13260.1"/>
    <property type="match status" value="1"/>
</dbReference>